<proteinExistence type="predicted"/>
<reference evidence="3" key="2">
    <citation type="submission" date="2021-09" db="EMBL/GenBank/DDBJ databases">
        <authorList>
            <person name="Gilroy R."/>
        </authorList>
    </citation>
    <scope>NUCLEOTIDE SEQUENCE</scope>
    <source>
        <strain evidence="3">ChiGjej1B1-18357</strain>
    </source>
</reference>
<reference evidence="3" key="1">
    <citation type="journal article" date="2021" name="PeerJ">
        <title>Extensive microbial diversity within the chicken gut microbiome revealed by metagenomics and culture.</title>
        <authorList>
            <person name="Gilroy R."/>
            <person name="Ravi A."/>
            <person name="Getino M."/>
            <person name="Pursley I."/>
            <person name="Horton D.L."/>
            <person name="Alikhan N.F."/>
            <person name="Baker D."/>
            <person name="Gharbi K."/>
            <person name="Hall N."/>
            <person name="Watson M."/>
            <person name="Adriaenssens E.M."/>
            <person name="Foster-Nyarko E."/>
            <person name="Jarju S."/>
            <person name="Secka A."/>
            <person name="Antonio M."/>
            <person name="Oren A."/>
            <person name="Chaudhuri R.R."/>
            <person name="La Ragione R."/>
            <person name="Hildebrand F."/>
            <person name="Pallen M.J."/>
        </authorList>
    </citation>
    <scope>NUCLEOTIDE SEQUENCE</scope>
    <source>
        <strain evidence="3">ChiGjej1B1-18357</strain>
    </source>
</reference>
<dbReference type="RefSeq" id="WP_303910660.1">
    <property type="nucleotide sequence ID" value="NZ_DYXM01000052.1"/>
</dbReference>
<feature type="region of interest" description="Disordered" evidence="1">
    <location>
        <begin position="1"/>
        <end position="29"/>
    </location>
</feature>
<gene>
    <name evidence="3" type="ORF">K8V11_02625</name>
</gene>
<dbReference type="EMBL" id="DYXM01000052">
    <property type="protein sequence ID" value="HJE89891.1"/>
    <property type="molecule type" value="Genomic_DNA"/>
</dbReference>
<feature type="transmembrane region" description="Helical" evidence="2">
    <location>
        <begin position="105"/>
        <end position="126"/>
    </location>
</feature>
<dbReference type="Proteomes" id="UP000776650">
    <property type="component" value="Unassembled WGS sequence"/>
</dbReference>
<sequence length="440" mass="47233">QRRAAARQSRQKADQEVLERTATGSSGRIDDETAGIRLVSDVPGEIAGHLQRPQDCYICKAPYTQVDAFYHQLCPQCAALNRAKRDPKMDLRGKRALLTGGRAKIGMYIALMLLRAGAALTITTRFPRDAARRFSLMDDYDDWGSRLTIVGVDLRDPAQVTAVADEVAAAGPLDMLINNAAQTVRRSPGAYSGLVDGESVPLSGKAENVAMVSMGRTSQAHPASLAAAGDTLSTLENTSPLAASNAQRVAGDALRAGSASLERIAAGTAVDAGGLLPDLVDSNSWVQTVEQIAPLEMLEVQLCNAVAPFILLSRLRPALEASKARRKYVVNVSAMEGVFSRRYKGAGHPHTNMAKAGLNMLTRTSAAELYERGILMTAVDTGWITDERPHSTKTRLASEGFRAPLDLVDGAARVVDPIVRGEAGEDVYGVFLKDFESYPW</sequence>
<protein>
    <submittedName>
        <fullName evidence="3">SDR family NAD(P)-dependent oxidoreductase</fullName>
    </submittedName>
</protein>
<evidence type="ECO:0000256" key="2">
    <source>
        <dbReference type="SAM" id="Phobius"/>
    </source>
</evidence>
<evidence type="ECO:0000313" key="3">
    <source>
        <dbReference type="EMBL" id="HJE89891.1"/>
    </source>
</evidence>
<organism evidence="3 4">
    <name type="scientific">Dietzia timorensis</name>
    <dbReference type="NCBI Taxonomy" id="499555"/>
    <lineage>
        <taxon>Bacteria</taxon>
        <taxon>Bacillati</taxon>
        <taxon>Actinomycetota</taxon>
        <taxon>Actinomycetes</taxon>
        <taxon>Mycobacteriales</taxon>
        <taxon>Dietziaceae</taxon>
        <taxon>Dietzia</taxon>
    </lineage>
</organism>
<dbReference type="Gene3D" id="3.40.50.720">
    <property type="entry name" value="NAD(P)-binding Rossmann-like Domain"/>
    <property type="match status" value="2"/>
</dbReference>
<accession>A0A921F159</accession>
<dbReference type="PANTHER" id="PTHR43544">
    <property type="entry name" value="SHORT-CHAIN DEHYDROGENASE/REDUCTASE"/>
    <property type="match status" value="1"/>
</dbReference>
<evidence type="ECO:0000313" key="4">
    <source>
        <dbReference type="Proteomes" id="UP000776650"/>
    </source>
</evidence>
<dbReference type="InterPro" id="IPR051468">
    <property type="entry name" value="Fungal_SecMetab_SDRs"/>
</dbReference>
<dbReference type="GO" id="GO:0016491">
    <property type="term" value="F:oxidoreductase activity"/>
    <property type="evidence" value="ECO:0007669"/>
    <property type="project" value="TreeGrafter"/>
</dbReference>
<comment type="caution">
    <text evidence="3">The sequence shown here is derived from an EMBL/GenBank/DDBJ whole genome shotgun (WGS) entry which is preliminary data.</text>
</comment>
<dbReference type="Pfam" id="PF00106">
    <property type="entry name" value="adh_short"/>
    <property type="match status" value="1"/>
</dbReference>
<keyword evidence="2" id="KW-0472">Membrane</keyword>
<name>A0A921F159_9ACTN</name>
<evidence type="ECO:0000256" key="1">
    <source>
        <dbReference type="SAM" id="MobiDB-lite"/>
    </source>
</evidence>
<dbReference type="AlphaFoldDB" id="A0A921F159"/>
<dbReference type="SUPFAM" id="SSF51735">
    <property type="entry name" value="NAD(P)-binding Rossmann-fold domains"/>
    <property type="match status" value="1"/>
</dbReference>
<dbReference type="PANTHER" id="PTHR43544:SF2">
    <property type="entry name" value="OXIDOREDUCTASE"/>
    <property type="match status" value="1"/>
</dbReference>
<dbReference type="InterPro" id="IPR002347">
    <property type="entry name" value="SDR_fam"/>
</dbReference>
<keyword evidence="2" id="KW-0812">Transmembrane</keyword>
<feature type="non-terminal residue" evidence="3">
    <location>
        <position position="1"/>
    </location>
</feature>
<keyword evidence="2" id="KW-1133">Transmembrane helix</keyword>
<dbReference type="GO" id="GO:0005737">
    <property type="term" value="C:cytoplasm"/>
    <property type="evidence" value="ECO:0007669"/>
    <property type="project" value="TreeGrafter"/>
</dbReference>
<dbReference type="InterPro" id="IPR036291">
    <property type="entry name" value="NAD(P)-bd_dom_sf"/>
</dbReference>